<dbReference type="Proteomes" id="UP000263098">
    <property type="component" value="Unassembled WGS sequence"/>
</dbReference>
<keyword evidence="1" id="KW-0472">Membrane</keyword>
<organism evidence="2 3">
    <name type="scientific">Bacteroides graminisolvens</name>
    <dbReference type="NCBI Taxonomy" id="477666"/>
    <lineage>
        <taxon>Bacteria</taxon>
        <taxon>Pseudomonadati</taxon>
        <taxon>Bacteroidota</taxon>
        <taxon>Bacteroidia</taxon>
        <taxon>Bacteroidales</taxon>
        <taxon>Bacteroidaceae</taxon>
        <taxon>Bacteroides</taxon>
    </lineage>
</organism>
<name>A0A3D2SE89_9BACE</name>
<dbReference type="EMBL" id="DPVG01000122">
    <property type="protein sequence ID" value="HCK23820.1"/>
    <property type="molecule type" value="Genomic_DNA"/>
</dbReference>
<sequence length="314" mass="37433">MFFIVLDLRLTKVGVRRDSFFFAHKRKSRSSGHHNKKTMEQQLNLHDKQESPPVHNIGELNTFHHKIYEDVPLTADIAFYWFTTELSEHKVTTLWIEWAQKLLQAGYSSTQIIQLSQFTNTENQITLIGLTNVILDELSIDINDFGTILKYKAIYCIQLKLESNENVFSILESLEKIFLDYPAAFLYDFHVLYLAYKELREEGEQNYWEGLSFRNKEMYVKQYLNNWIRKPQSQLYQKWEKKPKIQKIVEYYLLNKYALTLSFVIIVSIISYCFWLMYKLSEDNIITKVMPIFGFIIFIMNLIFYIAKINNKKS</sequence>
<protein>
    <submittedName>
        <fullName evidence="2">Uncharacterized protein</fullName>
    </submittedName>
</protein>
<feature type="transmembrane region" description="Helical" evidence="1">
    <location>
        <begin position="289"/>
        <end position="307"/>
    </location>
</feature>
<keyword evidence="1" id="KW-0812">Transmembrane</keyword>
<evidence type="ECO:0000256" key="1">
    <source>
        <dbReference type="SAM" id="Phobius"/>
    </source>
</evidence>
<reference evidence="2 3" key="1">
    <citation type="journal article" date="2018" name="Nat. Biotechnol.">
        <title>A standardized bacterial taxonomy based on genome phylogeny substantially revises the tree of life.</title>
        <authorList>
            <person name="Parks D.H."/>
            <person name="Chuvochina M."/>
            <person name="Waite D.W."/>
            <person name="Rinke C."/>
            <person name="Skarshewski A."/>
            <person name="Chaumeil P.A."/>
            <person name="Hugenholtz P."/>
        </authorList>
    </citation>
    <scope>NUCLEOTIDE SEQUENCE [LARGE SCALE GENOMIC DNA]</scope>
    <source>
        <strain evidence="2">UBA9667</strain>
    </source>
</reference>
<evidence type="ECO:0000313" key="2">
    <source>
        <dbReference type="EMBL" id="HCK23820.1"/>
    </source>
</evidence>
<comment type="caution">
    <text evidence="2">The sequence shown here is derived from an EMBL/GenBank/DDBJ whole genome shotgun (WGS) entry which is preliminary data.</text>
</comment>
<dbReference type="AlphaFoldDB" id="A0A3D2SE89"/>
<keyword evidence="1" id="KW-1133">Transmembrane helix</keyword>
<feature type="transmembrane region" description="Helical" evidence="1">
    <location>
        <begin position="257"/>
        <end position="277"/>
    </location>
</feature>
<accession>A0A3D2SE89</accession>
<proteinExistence type="predicted"/>
<gene>
    <name evidence="2" type="ORF">DHW31_03400</name>
</gene>
<evidence type="ECO:0000313" key="3">
    <source>
        <dbReference type="Proteomes" id="UP000263098"/>
    </source>
</evidence>